<gene>
    <name evidence="1" type="ORF">SanaruYs_11160</name>
</gene>
<dbReference type="AlphaFoldDB" id="A0A401U7P2"/>
<reference evidence="1 2" key="1">
    <citation type="submission" date="2018-11" db="EMBL/GenBank/DDBJ databases">
        <title>Chryseotalea sanarue gen. nov., sp., nov., a member of the family Cytophagaceae, isolated from a brackish lake in Hamamatsu Japan.</title>
        <authorList>
            <person name="Maejima Y."/>
            <person name="Iino T."/>
            <person name="Muraguchi Y."/>
            <person name="Fukuda K."/>
            <person name="Ohkuma M."/>
            <person name="Moriuchi R."/>
            <person name="Dohra H."/>
            <person name="Kimbara K."/>
            <person name="Shintani M."/>
        </authorList>
    </citation>
    <scope>NUCLEOTIDE SEQUENCE [LARGE SCALE GENOMIC DNA]</scope>
    <source>
        <strain evidence="1 2">Ys</strain>
    </source>
</reference>
<proteinExistence type="predicted"/>
<dbReference type="Proteomes" id="UP000288227">
    <property type="component" value="Unassembled WGS sequence"/>
</dbReference>
<comment type="caution">
    <text evidence="1">The sequence shown here is derived from an EMBL/GenBank/DDBJ whole genome shotgun (WGS) entry which is preliminary data.</text>
</comment>
<organism evidence="1 2">
    <name type="scientific">Chryseotalea sanaruensis</name>
    <dbReference type="NCBI Taxonomy" id="2482724"/>
    <lineage>
        <taxon>Bacteria</taxon>
        <taxon>Pseudomonadati</taxon>
        <taxon>Bacteroidota</taxon>
        <taxon>Cytophagia</taxon>
        <taxon>Cytophagales</taxon>
        <taxon>Chryseotaleaceae</taxon>
        <taxon>Chryseotalea</taxon>
    </lineage>
</organism>
<keyword evidence="2" id="KW-1185">Reference proteome</keyword>
<dbReference type="RefSeq" id="WP_160118590.1">
    <property type="nucleotide sequence ID" value="NZ_BHXQ01000002.1"/>
</dbReference>
<evidence type="ECO:0000313" key="2">
    <source>
        <dbReference type="Proteomes" id="UP000288227"/>
    </source>
</evidence>
<name>A0A401U7P2_9BACT</name>
<accession>A0A401U7P2</accession>
<dbReference type="EMBL" id="BHXQ01000002">
    <property type="protein sequence ID" value="GCC50897.1"/>
    <property type="molecule type" value="Genomic_DNA"/>
</dbReference>
<sequence>MEKEREIFDKNLFSLPVSFKFLRVYPKLKRIEFSIFVPMKKYSTNNYPVHSHYKPISKIVIEDSFNVDSPDEQE</sequence>
<protein>
    <submittedName>
        <fullName evidence="1">Uncharacterized protein</fullName>
    </submittedName>
</protein>
<evidence type="ECO:0000313" key="1">
    <source>
        <dbReference type="EMBL" id="GCC50897.1"/>
    </source>
</evidence>